<accession>A0ABQ9TN24</accession>
<dbReference type="Pfam" id="PF00008">
    <property type="entry name" value="EGF"/>
    <property type="match status" value="1"/>
</dbReference>
<dbReference type="PANTHER" id="PTHR15036:SF85">
    <property type="entry name" value="SP2353, ISOFORM A"/>
    <property type="match status" value="1"/>
</dbReference>
<name>A0ABQ9TN24_SAGOE</name>
<comment type="caution">
    <text evidence="6">Lacks conserved residue(s) required for the propagation of feature annotation.</text>
</comment>
<dbReference type="CDD" id="cd00110">
    <property type="entry name" value="LamG"/>
    <property type="match status" value="1"/>
</dbReference>
<protein>
    <submittedName>
        <fullName evidence="9">Protein crumbs 1</fullName>
    </submittedName>
</protein>
<feature type="domain" description="EGF-like" evidence="8">
    <location>
        <begin position="153"/>
        <end position="189"/>
    </location>
</feature>
<comment type="caution">
    <text evidence="9">The sequence shown here is derived from an EMBL/GenBank/DDBJ whole genome shotgun (WGS) entry which is preliminary data.</text>
</comment>
<keyword evidence="10" id="KW-1185">Reference proteome</keyword>
<dbReference type="InterPro" id="IPR001881">
    <property type="entry name" value="EGF-like_Ca-bd_dom"/>
</dbReference>
<comment type="subcellular location">
    <subcellularLocation>
        <location evidence="5">Presynaptic cell membrane</location>
        <topology evidence="5">Single-pass type I membrane protein</topology>
    </subcellularLocation>
</comment>
<keyword evidence="4" id="KW-0654">Proteoglycan</keyword>
<evidence type="ECO:0000256" key="3">
    <source>
        <dbReference type="ARBA" id="ARBA00023180"/>
    </source>
</evidence>
<dbReference type="CDD" id="cd00054">
    <property type="entry name" value="EGF_CA"/>
    <property type="match status" value="1"/>
</dbReference>
<organism evidence="9 10">
    <name type="scientific">Saguinus oedipus</name>
    <name type="common">Cotton-top tamarin</name>
    <name type="synonym">Oedipomidas oedipus</name>
    <dbReference type="NCBI Taxonomy" id="9490"/>
    <lineage>
        <taxon>Eukaryota</taxon>
        <taxon>Metazoa</taxon>
        <taxon>Chordata</taxon>
        <taxon>Craniata</taxon>
        <taxon>Vertebrata</taxon>
        <taxon>Euteleostomi</taxon>
        <taxon>Mammalia</taxon>
        <taxon>Eutheria</taxon>
        <taxon>Euarchontoglires</taxon>
        <taxon>Primates</taxon>
        <taxon>Haplorrhini</taxon>
        <taxon>Platyrrhini</taxon>
        <taxon>Cebidae</taxon>
        <taxon>Callitrichinae</taxon>
        <taxon>Saguinus</taxon>
    </lineage>
</organism>
<dbReference type="Gene3D" id="2.60.120.200">
    <property type="match status" value="1"/>
</dbReference>
<reference evidence="9 10" key="1">
    <citation type="submission" date="2023-05" db="EMBL/GenBank/DDBJ databases">
        <title>B98-5 Cell Line De Novo Hybrid Assembly: An Optical Mapping Approach.</title>
        <authorList>
            <person name="Kananen K."/>
            <person name="Auerbach J.A."/>
            <person name="Kautto E."/>
            <person name="Blachly J.S."/>
        </authorList>
    </citation>
    <scope>NUCLEOTIDE SEQUENCE [LARGE SCALE GENOMIC DNA]</scope>
    <source>
        <strain evidence="9">B95-8</strain>
        <tissue evidence="9">Cell line</tissue>
    </source>
</reference>
<dbReference type="InterPro" id="IPR050372">
    <property type="entry name" value="Neurexin-related_CASP"/>
</dbReference>
<evidence type="ECO:0000256" key="2">
    <source>
        <dbReference type="ARBA" id="ARBA00023157"/>
    </source>
</evidence>
<dbReference type="Proteomes" id="UP001266305">
    <property type="component" value="Unassembled WGS sequence"/>
</dbReference>
<dbReference type="PROSITE" id="PS50026">
    <property type="entry name" value="EGF_3"/>
    <property type="match status" value="1"/>
</dbReference>
<keyword evidence="2 6" id="KW-1015">Disulfide bond</keyword>
<dbReference type="Pfam" id="PF02210">
    <property type="entry name" value="Laminin_G_2"/>
    <property type="match status" value="1"/>
</dbReference>
<evidence type="ECO:0000256" key="5">
    <source>
        <dbReference type="ARBA" id="ARBA00035005"/>
    </source>
</evidence>
<dbReference type="SUPFAM" id="SSF49899">
    <property type="entry name" value="Concanavalin A-like lectins/glucanases"/>
    <property type="match status" value="1"/>
</dbReference>
<sequence length="235" mass="26041">MALLLFRGNRDVFVKLELLSGYIHLSIQVNHQPKVLLYISHNTSDGEWHFMEVIFAEAVTLTLIDDSCQEKCITKAASPFESDQSICAFQNSFLGGLPVGRTSSGAALLNFYNIPSTPSFVGCLQDIKIDWNHITLENISSGSSLNVKPGCVRKDWCESQPCQSRGHCINLWLSYQCDCHRPYKGSNCLKGEKKPNAMAMSAEPQSQAETAKTARLLLPVMKHNDPTGLLLLVSH</sequence>
<dbReference type="InterPro" id="IPR013320">
    <property type="entry name" value="ConA-like_dom_sf"/>
</dbReference>
<keyword evidence="3" id="KW-0325">Glycoprotein</keyword>
<feature type="domain" description="Laminin G" evidence="7">
    <location>
        <begin position="1"/>
        <end position="151"/>
    </location>
</feature>
<evidence type="ECO:0000256" key="4">
    <source>
        <dbReference type="ARBA" id="ARBA00023207"/>
    </source>
</evidence>
<evidence type="ECO:0000259" key="7">
    <source>
        <dbReference type="PROSITE" id="PS50025"/>
    </source>
</evidence>
<keyword evidence="4" id="KW-0357">Heparan sulfate</keyword>
<gene>
    <name evidence="9" type="primary">CRB1</name>
    <name evidence="9" type="ORF">P7K49_035599</name>
</gene>
<dbReference type="InterPro" id="IPR001791">
    <property type="entry name" value="Laminin_G"/>
</dbReference>
<evidence type="ECO:0000313" key="10">
    <source>
        <dbReference type="Proteomes" id="UP001266305"/>
    </source>
</evidence>
<keyword evidence="6" id="KW-0245">EGF-like domain</keyword>
<dbReference type="InterPro" id="IPR000152">
    <property type="entry name" value="EGF-type_Asp/Asn_hydroxyl_site"/>
</dbReference>
<dbReference type="SUPFAM" id="SSF57196">
    <property type="entry name" value="EGF/Laminin"/>
    <property type="match status" value="1"/>
</dbReference>
<dbReference type="EMBL" id="JASSZA010000020">
    <property type="protein sequence ID" value="KAK2086174.1"/>
    <property type="molecule type" value="Genomic_DNA"/>
</dbReference>
<dbReference type="PROSITE" id="PS00010">
    <property type="entry name" value="ASX_HYDROXYL"/>
    <property type="match status" value="1"/>
</dbReference>
<dbReference type="Gene3D" id="2.10.25.10">
    <property type="entry name" value="Laminin"/>
    <property type="match status" value="1"/>
</dbReference>
<evidence type="ECO:0000313" key="9">
    <source>
        <dbReference type="EMBL" id="KAK2086174.1"/>
    </source>
</evidence>
<dbReference type="SMART" id="SM00179">
    <property type="entry name" value="EGF_CA"/>
    <property type="match status" value="1"/>
</dbReference>
<dbReference type="PROSITE" id="PS50025">
    <property type="entry name" value="LAM_G_DOMAIN"/>
    <property type="match status" value="1"/>
</dbReference>
<evidence type="ECO:0000256" key="1">
    <source>
        <dbReference type="ARBA" id="ARBA00022737"/>
    </source>
</evidence>
<evidence type="ECO:0000256" key="6">
    <source>
        <dbReference type="PROSITE-ProRule" id="PRU00076"/>
    </source>
</evidence>
<proteinExistence type="predicted"/>
<keyword evidence="1" id="KW-0677">Repeat</keyword>
<dbReference type="SMART" id="SM00181">
    <property type="entry name" value="EGF"/>
    <property type="match status" value="1"/>
</dbReference>
<dbReference type="PROSITE" id="PS00022">
    <property type="entry name" value="EGF_1"/>
    <property type="match status" value="1"/>
</dbReference>
<dbReference type="InterPro" id="IPR000742">
    <property type="entry name" value="EGF"/>
</dbReference>
<feature type="disulfide bond" evidence="6">
    <location>
        <begin position="179"/>
        <end position="188"/>
    </location>
</feature>
<dbReference type="PANTHER" id="PTHR15036">
    <property type="entry name" value="PIKACHURIN-LIKE PROTEIN"/>
    <property type="match status" value="1"/>
</dbReference>
<evidence type="ECO:0000259" key="8">
    <source>
        <dbReference type="PROSITE" id="PS50026"/>
    </source>
</evidence>
<dbReference type="PROSITE" id="PS01186">
    <property type="entry name" value="EGF_2"/>
    <property type="match status" value="1"/>
</dbReference>